<organism evidence="1">
    <name type="scientific">hydrothermal vent metagenome</name>
    <dbReference type="NCBI Taxonomy" id="652676"/>
    <lineage>
        <taxon>unclassified sequences</taxon>
        <taxon>metagenomes</taxon>
        <taxon>ecological metagenomes</taxon>
    </lineage>
</organism>
<dbReference type="AlphaFoldDB" id="A0A3B0XKT6"/>
<sequence length="65" mass="7598">PLASGSHICEDHKTFDGLVFPTHRRVFPRLWNNQPLKAIKVMDGRIKDILINWHQAEPGFKLIFF</sequence>
<evidence type="ECO:0000313" key="1">
    <source>
        <dbReference type="EMBL" id="VAW64803.1"/>
    </source>
</evidence>
<accession>A0A3B0XKT6</accession>
<gene>
    <name evidence="1" type="ORF">MNBD_GAMMA08-457</name>
</gene>
<feature type="non-terminal residue" evidence="1">
    <location>
        <position position="1"/>
    </location>
</feature>
<proteinExistence type="predicted"/>
<dbReference type="EMBL" id="UOFH01000297">
    <property type="protein sequence ID" value="VAW64803.1"/>
    <property type="molecule type" value="Genomic_DNA"/>
</dbReference>
<name>A0A3B0XKT6_9ZZZZ</name>
<reference evidence="1" key="1">
    <citation type="submission" date="2018-06" db="EMBL/GenBank/DDBJ databases">
        <authorList>
            <person name="Zhirakovskaya E."/>
        </authorList>
    </citation>
    <scope>NUCLEOTIDE SEQUENCE</scope>
</reference>
<protein>
    <submittedName>
        <fullName evidence="1">Uncharacterized protein</fullName>
    </submittedName>
</protein>